<name>A0A9L0SJL9_HORSE</name>
<keyword evidence="2" id="KW-1185">Reference proteome</keyword>
<reference evidence="1 2" key="1">
    <citation type="journal article" date="2009" name="Science">
        <title>Genome sequence, comparative analysis, and population genetics of the domestic horse.</title>
        <authorList>
            <consortium name="Broad Institute Genome Sequencing Platform"/>
            <consortium name="Broad Institute Whole Genome Assembly Team"/>
            <person name="Wade C.M."/>
            <person name="Giulotto E."/>
            <person name="Sigurdsson S."/>
            <person name="Zoli M."/>
            <person name="Gnerre S."/>
            <person name="Imsland F."/>
            <person name="Lear T.L."/>
            <person name="Adelson D.L."/>
            <person name="Bailey E."/>
            <person name="Bellone R.R."/>
            <person name="Bloecker H."/>
            <person name="Distl O."/>
            <person name="Edgar R.C."/>
            <person name="Garber M."/>
            <person name="Leeb T."/>
            <person name="Mauceli E."/>
            <person name="MacLeod J.N."/>
            <person name="Penedo M.C.T."/>
            <person name="Raison J.M."/>
            <person name="Sharpe T."/>
            <person name="Vogel J."/>
            <person name="Andersson L."/>
            <person name="Antczak D.F."/>
            <person name="Biagi T."/>
            <person name="Binns M.M."/>
            <person name="Chowdhary B.P."/>
            <person name="Coleman S.J."/>
            <person name="Della Valle G."/>
            <person name="Fryc S."/>
            <person name="Guerin G."/>
            <person name="Hasegawa T."/>
            <person name="Hill E.W."/>
            <person name="Jurka J."/>
            <person name="Kiialainen A."/>
            <person name="Lindgren G."/>
            <person name="Liu J."/>
            <person name="Magnani E."/>
            <person name="Mickelson J.R."/>
            <person name="Murray J."/>
            <person name="Nergadze S.G."/>
            <person name="Onofrio R."/>
            <person name="Pedroni S."/>
            <person name="Piras M.F."/>
            <person name="Raudsepp T."/>
            <person name="Rocchi M."/>
            <person name="Roeed K.H."/>
            <person name="Ryder O.A."/>
            <person name="Searle S."/>
            <person name="Skow L."/>
            <person name="Swinburne J.E."/>
            <person name="Syvaenen A.C."/>
            <person name="Tozaki T."/>
            <person name="Valberg S.J."/>
            <person name="Vaudin M."/>
            <person name="White J.R."/>
            <person name="Zody M.C."/>
            <person name="Lander E.S."/>
            <person name="Lindblad-Toh K."/>
        </authorList>
    </citation>
    <scope>NUCLEOTIDE SEQUENCE [LARGE SCALE GENOMIC DNA]</scope>
    <source>
        <strain evidence="1 2">Thoroughbred</strain>
    </source>
</reference>
<dbReference type="AlphaFoldDB" id="A0A9L0SJL9"/>
<dbReference type="Proteomes" id="UP000002281">
    <property type="component" value="Chromosome 1"/>
</dbReference>
<reference evidence="1" key="2">
    <citation type="submission" date="2025-08" db="UniProtKB">
        <authorList>
            <consortium name="Ensembl"/>
        </authorList>
    </citation>
    <scope>IDENTIFICATION</scope>
    <source>
        <strain evidence="1">Thoroughbred</strain>
    </source>
</reference>
<organism evidence="1 2">
    <name type="scientific">Equus caballus</name>
    <name type="common">Horse</name>
    <dbReference type="NCBI Taxonomy" id="9796"/>
    <lineage>
        <taxon>Eukaryota</taxon>
        <taxon>Metazoa</taxon>
        <taxon>Chordata</taxon>
        <taxon>Craniata</taxon>
        <taxon>Vertebrata</taxon>
        <taxon>Euteleostomi</taxon>
        <taxon>Mammalia</taxon>
        <taxon>Eutheria</taxon>
        <taxon>Laurasiatheria</taxon>
        <taxon>Perissodactyla</taxon>
        <taxon>Equidae</taxon>
        <taxon>Equus</taxon>
    </lineage>
</organism>
<reference evidence="1" key="3">
    <citation type="submission" date="2025-09" db="UniProtKB">
        <authorList>
            <consortium name="Ensembl"/>
        </authorList>
    </citation>
    <scope>IDENTIFICATION</scope>
    <source>
        <strain evidence="1">Thoroughbred</strain>
    </source>
</reference>
<sequence length="103" mass="12227">MSRRPESSRMEVKFIIGKHGDRTPQRTEPQRICRALWLTPWPSLIWKSLSWIILSNLFLHLRATQHVTELSLPGFFYIDLSEQTCSKHRYHVKSSNRCPFQMS</sequence>
<dbReference type="Ensembl" id="ENSECAT00000115936.1">
    <property type="protein sequence ID" value="ENSECAP00000076274.1"/>
    <property type="gene ID" value="ENSECAG00000054615.1"/>
</dbReference>
<evidence type="ECO:0000313" key="1">
    <source>
        <dbReference type="Ensembl" id="ENSECAP00000076274.1"/>
    </source>
</evidence>
<proteinExistence type="predicted"/>
<evidence type="ECO:0000313" key="2">
    <source>
        <dbReference type="Proteomes" id="UP000002281"/>
    </source>
</evidence>
<protein>
    <submittedName>
        <fullName evidence="1">Uncharacterized protein</fullName>
    </submittedName>
</protein>
<accession>A0A9L0SJL9</accession>